<organism evidence="3 4">
    <name type="scientific">Obba rivulosa</name>
    <dbReference type="NCBI Taxonomy" id="1052685"/>
    <lineage>
        <taxon>Eukaryota</taxon>
        <taxon>Fungi</taxon>
        <taxon>Dikarya</taxon>
        <taxon>Basidiomycota</taxon>
        <taxon>Agaricomycotina</taxon>
        <taxon>Agaricomycetes</taxon>
        <taxon>Polyporales</taxon>
        <taxon>Gelatoporiaceae</taxon>
        <taxon>Obba</taxon>
    </lineage>
</organism>
<evidence type="ECO:0000256" key="2">
    <source>
        <dbReference type="SAM" id="SignalP"/>
    </source>
</evidence>
<sequence length="331" mass="36366">MRLKGRLSVSNVATPLLALLVPCIPSGLCLASGGGIRATVYPRLINWSSRWLATPFSHIRFDLPGICGNDTHILGFHNRHNIESPSMEYEKATVDFVRYMEGGDLHLAESATHLEIAKTFGCTPKLLELWHVHDKLVDQRAMLAMCLQENPPQEWILAAASAAFEFQCNANSLRKCMKNFSSTVRTKAMLDVSESGCFDMSDVHCAVSETANKEFMEEQPGVFLRTDYLISRDLYISSDVTFELSPTSTVFTNSPVEPEWDSWSLGAASMSPCESLDSETASQCTAGHSPGTLPHLGGAHSTSQELHHAYMIQRAHASLGACIPPDDVMEC</sequence>
<evidence type="ECO:0000313" key="4">
    <source>
        <dbReference type="Proteomes" id="UP000250043"/>
    </source>
</evidence>
<evidence type="ECO:0000313" key="3">
    <source>
        <dbReference type="EMBL" id="OCH87872.1"/>
    </source>
</evidence>
<accession>A0A8E2ATI7</accession>
<proteinExistence type="predicted"/>
<reference evidence="3 4" key="1">
    <citation type="submission" date="2016-07" db="EMBL/GenBank/DDBJ databases">
        <title>Draft genome of the white-rot fungus Obba rivulosa 3A-2.</title>
        <authorList>
            <consortium name="DOE Joint Genome Institute"/>
            <person name="Miettinen O."/>
            <person name="Riley R."/>
            <person name="Acob R."/>
            <person name="Barry K."/>
            <person name="Cullen D."/>
            <person name="De Vries R."/>
            <person name="Hainaut M."/>
            <person name="Hatakka A."/>
            <person name="Henrissat B."/>
            <person name="Hilden K."/>
            <person name="Kuo R."/>
            <person name="Labutti K."/>
            <person name="Lipzen A."/>
            <person name="Makela M.R."/>
            <person name="Sandor L."/>
            <person name="Spatafora J.W."/>
            <person name="Grigoriev I.V."/>
            <person name="Hibbett D.S."/>
        </authorList>
    </citation>
    <scope>NUCLEOTIDE SEQUENCE [LARGE SCALE GENOMIC DNA]</scope>
    <source>
        <strain evidence="3 4">3A-2</strain>
    </source>
</reference>
<gene>
    <name evidence="3" type="ORF">OBBRIDRAFT_795785</name>
</gene>
<dbReference type="Proteomes" id="UP000250043">
    <property type="component" value="Unassembled WGS sequence"/>
</dbReference>
<name>A0A8E2ATI7_9APHY</name>
<feature type="region of interest" description="Disordered" evidence="1">
    <location>
        <begin position="279"/>
        <end position="300"/>
    </location>
</feature>
<keyword evidence="2" id="KW-0732">Signal</keyword>
<dbReference type="AlphaFoldDB" id="A0A8E2ATI7"/>
<feature type="chain" id="PRO_5034800631" evidence="2">
    <location>
        <begin position="32"/>
        <end position="331"/>
    </location>
</feature>
<protein>
    <submittedName>
        <fullName evidence="3">Uncharacterized protein</fullName>
    </submittedName>
</protein>
<feature type="signal peptide" evidence="2">
    <location>
        <begin position="1"/>
        <end position="31"/>
    </location>
</feature>
<dbReference type="OrthoDB" id="10398100at2759"/>
<keyword evidence="4" id="KW-1185">Reference proteome</keyword>
<dbReference type="EMBL" id="KV722470">
    <property type="protein sequence ID" value="OCH87872.1"/>
    <property type="molecule type" value="Genomic_DNA"/>
</dbReference>
<evidence type="ECO:0000256" key="1">
    <source>
        <dbReference type="SAM" id="MobiDB-lite"/>
    </source>
</evidence>